<reference evidence="1" key="3">
    <citation type="submission" date="2015-04" db="UniProtKB">
        <authorList>
            <consortium name="EnsemblPlants"/>
        </authorList>
    </citation>
    <scope>IDENTIFICATION</scope>
</reference>
<reference evidence="1 2" key="1">
    <citation type="submission" date="2012-08" db="EMBL/GenBank/DDBJ databases">
        <title>Oryza genome evolution.</title>
        <authorList>
            <person name="Wing R.A."/>
        </authorList>
    </citation>
    <scope>NUCLEOTIDE SEQUENCE</scope>
</reference>
<protein>
    <recommendedName>
        <fullName evidence="3">Gnk2-homologous domain-containing protein</fullName>
    </recommendedName>
</protein>
<dbReference type="InterPro" id="IPR038408">
    <property type="entry name" value="GNK2_sf"/>
</dbReference>
<dbReference type="AlphaFoldDB" id="A0A0D9V0J2"/>
<proteinExistence type="predicted"/>
<name>A0A0D9V0J2_9ORYZ</name>
<dbReference type="Gramene" id="LPERR01G12990.5">
    <property type="protein sequence ID" value="LPERR01G12990.5"/>
    <property type="gene ID" value="LPERR01G12990"/>
</dbReference>
<evidence type="ECO:0008006" key="3">
    <source>
        <dbReference type="Google" id="ProtNLM"/>
    </source>
</evidence>
<dbReference type="HOGENOM" id="CLU_1549818_0_0_1"/>
<reference evidence="2" key="2">
    <citation type="submission" date="2013-12" db="EMBL/GenBank/DDBJ databases">
        <authorList>
            <person name="Yu Y."/>
            <person name="Lee S."/>
            <person name="de Baynast K."/>
            <person name="Wissotski M."/>
            <person name="Liu L."/>
            <person name="Talag J."/>
            <person name="Goicoechea J."/>
            <person name="Angelova A."/>
            <person name="Jetty R."/>
            <person name="Kudrna D."/>
            <person name="Golser W."/>
            <person name="Rivera L."/>
            <person name="Zhang J."/>
            <person name="Wing R."/>
        </authorList>
    </citation>
    <scope>NUCLEOTIDE SEQUENCE</scope>
</reference>
<dbReference type="Proteomes" id="UP000032180">
    <property type="component" value="Chromosome 1"/>
</dbReference>
<evidence type="ECO:0000313" key="2">
    <source>
        <dbReference type="Proteomes" id="UP000032180"/>
    </source>
</evidence>
<dbReference type="EnsemblPlants" id="LPERR01G12990.5">
    <property type="protein sequence ID" value="LPERR01G12990.5"/>
    <property type="gene ID" value="LPERR01G12990"/>
</dbReference>
<evidence type="ECO:0000313" key="1">
    <source>
        <dbReference type="EnsemblPlants" id="LPERR01G12990.5"/>
    </source>
</evidence>
<sequence length="173" mass="18607">MNSVQGAEADGLLAERVFELINATADYAANSPSRCGTGEVFVGAQGCTPDLTGDQCRSCIVNISSKIPTLSVASLLITSQVAAKILGVIKVYTVQPATIEFSSSRKQRIPSFSTGRRELKLWEKEIISESDPGFSLYKFAEIKDSTEISNKLGEGGFGPVFQAKKGFKESVFQ</sequence>
<dbReference type="Gene3D" id="3.30.430.20">
    <property type="entry name" value="Gnk2 domain, C-X8-C-X2-C motif"/>
    <property type="match status" value="1"/>
</dbReference>
<keyword evidence="2" id="KW-1185">Reference proteome</keyword>
<accession>A0A0D9V0J2</accession>
<organism evidence="1 2">
    <name type="scientific">Leersia perrieri</name>
    <dbReference type="NCBI Taxonomy" id="77586"/>
    <lineage>
        <taxon>Eukaryota</taxon>
        <taxon>Viridiplantae</taxon>
        <taxon>Streptophyta</taxon>
        <taxon>Embryophyta</taxon>
        <taxon>Tracheophyta</taxon>
        <taxon>Spermatophyta</taxon>
        <taxon>Magnoliopsida</taxon>
        <taxon>Liliopsida</taxon>
        <taxon>Poales</taxon>
        <taxon>Poaceae</taxon>
        <taxon>BOP clade</taxon>
        <taxon>Oryzoideae</taxon>
        <taxon>Oryzeae</taxon>
        <taxon>Oryzinae</taxon>
        <taxon>Leersia</taxon>
    </lineage>
</organism>